<organism evidence="1 2">
    <name type="scientific">Pleurodeles waltl</name>
    <name type="common">Iberian ribbed newt</name>
    <dbReference type="NCBI Taxonomy" id="8319"/>
    <lineage>
        <taxon>Eukaryota</taxon>
        <taxon>Metazoa</taxon>
        <taxon>Chordata</taxon>
        <taxon>Craniata</taxon>
        <taxon>Vertebrata</taxon>
        <taxon>Euteleostomi</taxon>
        <taxon>Amphibia</taxon>
        <taxon>Batrachia</taxon>
        <taxon>Caudata</taxon>
        <taxon>Salamandroidea</taxon>
        <taxon>Salamandridae</taxon>
        <taxon>Pleurodelinae</taxon>
        <taxon>Pleurodeles</taxon>
    </lineage>
</organism>
<evidence type="ECO:0000313" key="1">
    <source>
        <dbReference type="EMBL" id="KAJ1190389.1"/>
    </source>
</evidence>
<accession>A0AAV7UR12</accession>
<dbReference type="AlphaFoldDB" id="A0AAV7UR12"/>
<dbReference type="EMBL" id="JANPWB010000005">
    <property type="protein sequence ID" value="KAJ1190389.1"/>
    <property type="molecule type" value="Genomic_DNA"/>
</dbReference>
<protein>
    <submittedName>
        <fullName evidence="1">Uncharacterized protein</fullName>
    </submittedName>
</protein>
<dbReference type="Proteomes" id="UP001066276">
    <property type="component" value="Chromosome 3_1"/>
</dbReference>
<reference evidence="1" key="1">
    <citation type="journal article" date="2022" name="bioRxiv">
        <title>Sequencing and chromosome-scale assembly of the giantPleurodeles waltlgenome.</title>
        <authorList>
            <person name="Brown T."/>
            <person name="Elewa A."/>
            <person name="Iarovenko S."/>
            <person name="Subramanian E."/>
            <person name="Araus A.J."/>
            <person name="Petzold A."/>
            <person name="Susuki M."/>
            <person name="Suzuki K.-i.T."/>
            <person name="Hayashi T."/>
            <person name="Toyoda A."/>
            <person name="Oliveira C."/>
            <person name="Osipova E."/>
            <person name="Leigh N.D."/>
            <person name="Simon A."/>
            <person name="Yun M.H."/>
        </authorList>
    </citation>
    <scope>NUCLEOTIDE SEQUENCE</scope>
    <source>
        <strain evidence="1">20211129_DDA</strain>
        <tissue evidence="1">Liver</tissue>
    </source>
</reference>
<proteinExistence type="predicted"/>
<evidence type="ECO:0000313" key="2">
    <source>
        <dbReference type="Proteomes" id="UP001066276"/>
    </source>
</evidence>
<name>A0AAV7UR12_PLEWA</name>
<sequence>MRRRLRELVELTQSSIANVDIKMATKGERVTVTRRNMAAGRQKCACHRNTQKYGCRNTRTSHTKTRTRCAMTHRGGRKSFLKMLLSPSSTSGSLVLRRRKAVPLERSFRNEEHQRKEKLMTRSFKADTNLHTAIG</sequence>
<comment type="caution">
    <text evidence="1">The sequence shown here is derived from an EMBL/GenBank/DDBJ whole genome shotgun (WGS) entry which is preliminary data.</text>
</comment>
<gene>
    <name evidence="1" type="ORF">NDU88_007127</name>
</gene>
<keyword evidence="2" id="KW-1185">Reference proteome</keyword>